<reference evidence="4" key="1">
    <citation type="journal article" date="2017" name="Genome Biol.">
        <title>Comparative genomics reveals high biological diversity and specific adaptations in the industrially and medically important fungal genus Aspergillus.</title>
        <authorList>
            <person name="de Vries R.P."/>
            <person name="Riley R."/>
            <person name="Wiebenga A."/>
            <person name="Aguilar-Osorio G."/>
            <person name="Amillis S."/>
            <person name="Uchima C.A."/>
            <person name="Anderluh G."/>
            <person name="Asadollahi M."/>
            <person name="Askin M."/>
            <person name="Barry K."/>
            <person name="Battaglia E."/>
            <person name="Bayram O."/>
            <person name="Benocci T."/>
            <person name="Braus-Stromeyer S.A."/>
            <person name="Caldana C."/>
            <person name="Canovas D."/>
            <person name="Cerqueira G.C."/>
            <person name="Chen F."/>
            <person name="Chen W."/>
            <person name="Choi C."/>
            <person name="Clum A."/>
            <person name="Dos Santos R.A."/>
            <person name="Damasio A.R."/>
            <person name="Diallinas G."/>
            <person name="Emri T."/>
            <person name="Fekete E."/>
            <person name="Flipphi M."/>
            <person name="Freyberg S."/>
            <person name="Gallo A."/>
            <person name="Gournas C."/>
            <person name="Habgood R."/>
            <person name="Hainaut M."/>
            <person name="Harispe M.L."/>
            <person name="Henrissat B."/>
            <person name="Hilden K.S."/>
            <person name="Hope R."/>
            <person name="Hossain A."/>
            <person name="Karabika E."/>
            <person name="Karaffa L."/>
            <person name="Karanyi Z."/>
            <person name="Krasevec N."/>
            <person name="Kuo A."/>
            <person name="Kusch H."/>
            <person name="LaButti K."/>
            <person name="Lagendijk E.L."/>
            <person name="Lapidus A."/>
            <person name="Levasseur A."/>
            <person name="Lindquist E."/>
            <person name="Lipzen A."/>
            <person name="Logrieco A.F."/>
            <person name="MacCabe A."/>
            <person name="Maekelae M.R."/>
            <person name="Malavazi I."/>
            <person name="Melin P."/>
            <person name="Meyer V."/>
            <person name="Mielnichuk N."/>
            <person name="Miskei M."/>
            <person name="Molnar A.P."/>
            <person name="Mule G."/>
            <person name="Ngan C.Y."/>
            <person name="Orejas M."/>
            <person name="Orosz E."/>
            <person name="Ouedraogo J.P."/>
            <person name="Overkamp K.M."/>
            <person name="Park H.-S."/>
            <person name="Perrone G."/>
            <person name="Piumi F."/>
            <person name="Punt P.J."/>
            <person name="Ram A.F."/>
            <person name="Ramon A."/>
            <person name="Rauscher S."/>
            <person name="Record E."/>
            <person name="Riano-Pachon D.M."/>
            <person name="Robert V."/>
            <person name="Roehrig J."/>
            <person name="Ruller R."/>
            <person name="Salamov A."/>
            <person name="Salih N.S."/>
            <person name="Samson R.A."/>
            <person name="Sandor E."/>
            <person name="Sanguinetti M."/>
            <person name="Schuetze T."/>
            <person name="Sepcic K."/>
            <person name="Shelest E."/>
            <person name="Sherlock G."/>
            <person name="Sophianopoulou V."/>
            <person name="Squina F.M."/>
            <person name="Sun H."/>
            <person name="Susca A."/>
            <person name="Todd R.B."/>
            <person name="Tsang A."/>
            <person name="Unkles S.E."/>
            <person name="van de Wiele N."/>
            <person name="van Rossen-Uffink D."/>
            <person name="Oliveira J.V."/>
            <person name="Vesth T.C."/>
            <person name="Visser J."/>
            <person name="Yu J.-H."/>
            <person name="Zhou M."/>
            <person name="Andersen M.R."/>
            <person name="Archer D.B."/>
            <person name="Baker S.E."/>
            <person name="Benoit I."/>
            <person name="Brakhage A.A."/>
            <person name="Braus G.H."/>
            <person name="Fischer R."/>
            <person name="Frisvad J.C."/>
            <person name="Goldman G.H."/>
            <person name="Houbraken J."/>
            <person name="Oakley B."/>
            <person name="Pocsi I."/>
            <person name="Scazzocchio C."/>
            <person name="Seiboth B."/>
            <person name="vanKuyk P.A."/>
            <person name="Wortman J."/>
            <person name="Dyer P.S."/>
            <person name="Grigoriev I.V."/>
        </authorList>
    </citation>
    <scope>NUCLEOTIDE SEQUENCE [LARGE SCALE GENOMIC DNA]</scope>
    <source>
        <strain evidence="4">CBS 516.65</strain>
    </source>
</reference>
<dbReference type="OrthoDB" id="4961018at2759"/>
<accession>A0A1L9VMJ5</accession>
<name>A0A1L9VMJ5_ASPGL</name>
<keyword evidence="2" id="KW-1133">Transmembrane helix</keyword>
<feature type="coiled-coil region" evidence="1">
    <location>
        <begin position="222"/>
        <end position="249"/>
    </location>
</feature>
<evidence type="ECO:0000313" key="4">
    <source>
        <dbReference type="Proteomes" id="UP000184300"/>
    </source>
</evidence>
<keyword evidence="1" id="KW-0175">Coiled coil</keyword>
<evidence type="ECO:0000256" key="2">
    <source>
        <dbReference type="SAM" id="Phobius"/>
    </source>
</evidence>
<dbReference type="RefSeq" id="XP_022401798.1">
    <property type="nucleotide sequence ID" value="XM_022542698.1"/>
</dbReference>
<organism evidence="3 4">
    <name type="scientific">Aspergillus glaucus CBS 516.65</name>
    <dbReference type="NCBI Taxonomy" id="1160497"/>
    <lineage>
        <taxon>Eukaryota</taxon>
        <taxon>Fungi</taxon>
        <taxon>Dikarya</taxon>
        <taxon>Ascomycota</taxon>
        <taxon>Pezizomycotina</taxon>
        <taxon>Eurotiomycetes</taxon>
        <taxon>Eurotiomycetidae</taxon>
        <taxon>Eurotiales</taxon>
        <taxon>Aspergillaceae</taxon>
        <taxon>Aspergillus</taxon>
        <taxon>Aspergillus subgen. Aspergillus</taxon>
    </lineage>
</organism>
<dbReference type="SUPFAM" id="SSF58100">
    <property type="entry name" value="Bacterial hemolysins"/>
    <property type="match status" value="1"/>
</dbReference>
<sequence length="408" mass="45537">MASSPDEYVTDSPPPPYEEVEEKLNDLIGSNPTPKKVLDAAKGLSKGEIAVLMKSADKHFPLKTKKEKQDFAIGFAQTASSPESKEYIYASSSSASRAAKEINSIFQRPLFKIIQIDKVHKSDFQKPLLELQNVRTRRCCGIVAIFAVDIAQYGSSFDKVTVKFCADENQSIEERQSQIKDYIEESEKFKKDAAGLDSRFQDLIQSFSDFVGTFSGWAQDKEGKITADIEELEKKLEDLRKKLRDLKIARDAFVTIGAGIVPVISILVQVFEAGAVPIVIGGLIAAGVSIAIIVGLTVGINLTEHEIDEKTKRKEKLEKQLEKIRQTRQELELLGNSSLNSFRLSAGILAGYWQSTIKDAREIQHWLNEGAKSTDQPQYMKLHLTKSVASYEVMAEYMREYAQGVESQ</sequence>
<keyword evidence="2" id="KW-0812">Transmembrane</keyword>
<evidence type="ECO:0000256" key="1">
    <source>
        <dbReference type="SAM" id="Coils"/>
    </source>
</evidence>
<dbReference type="GeneID" id="34458959"/>
<gene>
    <name evidence="3" type="ORF">ASPGLDRAFT_169705</name>
</gene>
<feature type="transmembrane region" description="Helical" evidence="2">
    <location>
        <begin position="277"/>
        <end position="303"/>
    </location>
</feature>
<dbReference type="VEuPathDB" id="FungiDB:ASPGLDRAFT_169705"/>
<feature type="transmembrane region" description="Helical" evidence="2">
    <location>
        <begin position="252"/>
        <end position="271"/>
    </location>
</feature>
<feature type="coiled-coil region" evidence="1">
    <location>
        <begin position="300"/>
        <end position="337"/>
    </location>
</feature>
<dbReference type="Gene3D" id="1.20.1170.10">
    <property type="match status" value="1"/>
</dbReference>
<dbReference type="AlphaFoldDB" id="A0A1L9VMJ5"/>
<keyword evidence="2" id="KW-0472">Membrane</keyword>
<proteinExistence type="predicted"/>
<protein>
    <submittedName>
        <fullName evidence="3">Uncharacterized protein</fullName>
    </submittedName>
</protein>
<keyword evidence="4" id="KW-1185">Reference proteome</keyword>
<dbReference type="EMBL" id="KV878895">
    <property type="protein sequence ID" value="OJJ85100.1"/>
    <property type="molecule type" value="Genomic_DNA"/>
</dbReference>
<dbReference type="Proteomes" id="UP000184300">
    <property type="component" value="Unassembled WGS sequence"/>
</dbReference>
<evidence type="ECO:0000313" key="3">
    <source>
        <dbReference type="EMBL" id="OJJ85100.1"/>
    </source>
</evidence>